<gene>
    <name evidence="3" type="primary">LOC116537348</name>
</gene>
<accession>A0A6J3GC67</accession>
<feature type="compositionally biased region" description="Gly residues" evidence="1">
    <location>
        <begin position="1"/>
        <end position="21"/>
    </location>
</feature>
<feature type="region of interest" description="Disordered" evidence="1">
    <location>
        <begin position="112"/>
        <end position="185"/>
    </location>
</feature>
<protein>
    <submittedName>
        <fullName evidence="3">Homeobox protein cut-like 1 isoform X2</fullName>
    </submittedName>
</protein>
<feature type="region of interest" description="Disordered" evidence="1">
    <location>
        <begin position="41"/>
        <end position="74"/>
    </location>
</feature>
<dbReference type="RefSeq" id="XP_032115370.1">
    <property type="nucleotide sequence ID" value="XM_032259479.1"/>
</dbReference>
<feature type="compositionally biased region" description="Gly residues" evidence="1">
    <location>
        <begin position="151"/>
        <end position="169"/>
    </location>
</feature>
<proteinExistence type="predicted"/>
<name>A0A6J3GC67_SAPAP</name>
<evidence type="ECO:0000313" key="3">
    <source>
        <dbReference type="RefSeq" id="XP_032115370.1"/>
    </source>
</evidence>
<dbReference type="GeneID" id="116537348"/>
<feature type="region of interest" description="Disordered" evidence="1">
    <location>
        <begin position="1"/>
        <end position="24"/>
    </location>
</feature>
<sequence length="185" mass="17711">MLTGGGSGGGGGGGGGRGKGPAGAALVGSAVAAPAVWRRTGAAGAPPAGARSHPGRASSRGASGRARCAQGLREPRAAAASELVPRGLAGGAARARPASPAPARLLPLAVGASAAAGDTRRTGARAEPSPSRRRRRRYCALLPGSLPARGPGCGGRRAGGARAGQGAHSGVGAEDRTLSREGAPW</sequence>
<reference evidence="3" key="1">
    <citation type="submission" date="2025-08" db="UniProtKB">
        <authorList>
            <consortium name="RefSeq"/>
        </authorList>
    </citation>
    <scope>IDENTIFICATION</scope>
    <source>
        <tissue evidence="3">Blood</tissue>
    </source>
</reference>
<feature type="compositionally biased region" description="Low complexity" evidence="1">
    <location>
        <begin position="41"/>
        <end position="67"/>
    </location>
</feature>
<dbReference type="AlphaFoldDB" id="A0A6J3GC67"/>
<organism evidence="2 3">
    <name type="scientific">Sapajus apella</name>
    <name type="common">Brown-capped capuchin</name>
    <name type="synonym">Cebus apella</name>
    <dbReference type="NCBI Taxonomy" id="9515"/>
    <lineage>
        <taxon>Eukaryota</taxon>
        <taxon>Metazoa</taxon>
        <taxon>Chordata</taxon>
        <taxon>Craniata</taxon>
        <taxon>Vertebrata</taxon>
        <taxon>Euteleostomi</taxon>
        <taxon>Mammalia</taxon>
        <taxon>Eutheria</taxon>
        <taxon>Euarchontoglires</taxon>
        <taxon>Primates</taxon>
        <taxon>Haplorrhini</taxon>
        <taxon>Platyrrhini</taxon>
        <taxon>Cebidae</taxon>
        <taxon>Cebinae</taxon>
        <taxon>Sapajus</taxon>
    </lineage>
</organism>
<evidence type="ECO:0000256" key="1">
    <source>
        <dbReference type="SAM" id="MobiDB-lite"/>
    </source>
</evidence>
<evidence type="ECO:0000313" key="2">
    <source>
        <dbReference type="Proteomes" id="UP000504640"/>
    </source>
</evidence>
<keyword evidence="2" id="KW-1185">Reference proteome</keyword>
<dbReference type="Proteomes" id="UP000504640">
    <property type="component" value="Unplaced"/>
</dbReference>